<evidence type="ECO:0000313" key="1">
    <source>
        <dbReference type="EMBL" id="JAD68223.1"/>
    </source>
</evidence>
<proteinExistence type="predicted"/>
<protein>
    <submittedName>
        <fullName evidence="1">Uncharacterized protein</fullName>
    </submittedName>
</protein>
<reference evidence="1" key="1">
    <citation type="submission" date="2014-09" db="EMBL/GenBank/DDBJ databases">
        <authorList>
            <person name="Magalhaes I.L.F."/>
            <person name="Oliveira U."/>
            <person name="Santos F.R."/>
            <person name="Vidigal T.H.D.A."/>
            <person name="Brescovit A.D."/>
            <person name="Santos A.J."/>
        </authorList>
    </citation>
    <scope>NUCLEOTIDE SEQUENCE</scope>
    <source>
        <tissue evidence="1">Shoot tissue taken approximately 20 cm above the soil surface</tissue>
    </source>
</reference>
<organism evidence="1">
    <name type="scientific">Arundo donax</name>
    <name type="common">Giant reed</name>
    <name type="synonym">Donax arundinaceus</name>
    <dbReference type="NCBI Taxonomy" id="35708"/>
    <lineage>
        <taxon>Eukaryota</taxon>
        <taxon>Viridiplantae</taxon>
        <taxon>Streptophyta</taxon>
        <taxon>Embryophyta</taxon>
        <taxon>Tracheophyta</taxon>
        <taxon>Spermatophyta</taxon>
        <taxon>Magnoliopsida</taxon>
        <taxon>Liliopsida</taxon>
        <taxon>Poales</taxon>
        <taxon>Poaceae</taxon>
        <taxon>PACMAD clade</taxon>
        <taxon>Arundinoideae</taxon>
        <taxon>Arundineae</taxon>
        <taxon>Arundo</taxon>
    </lineage>
</organism>
<dbReference type="AlphaFoldDB" id="A0A0A9C191"/>
<accession>A0A0A9C191</accession>
<name>A0A0A9C191_ARUDO</name>
<sequence length="60" mass="7270">MAKPHLHRVMLNLARKVLHQFLITCLRGQPYLFDIIPIKLYHVGKMRKVVAIHVYMYKYY</sequence>
<dbReference type="EMBL" id="GBRH01229672">
    <property type="protein sequence ID" value="JAD68223.1"/>
    <property type="molecule type" value="Transcribed_RNA"/>
</dbReference>
<reference evidence="1" key="2">
    <citation type="journal article" date="2015" name="Data Brief">
        <title>Shoot transcriptome of the giant reed, Arundo donax.</title>
        <authorList>
            <person name="Barrero R.A."/>
            <person name="Guerrero F.D."/>
            <person name="Moolhuijzen P."/>
            <person name="Goolsby J.A."/>
            <person name="Tidwell J."/>
            <person name="Bellgard S.E."/>
            <person name="Bellgard M.I."/>
        </authorList>
    </citation>
    <scope>NUCLEOTIDE SEQUENCE</scope>
    <source>
        <tissue evidence="1">Shoot tissue taken approximately 20 cm above the soil surface</tissue>
    </source>
</reference>